<proteinExistence type="predicted"/>
<gene>
    <name evidence="1" type="ORF">FHS09_004145</name>
</gene>
<dbReference type="AlphaFoldDB" id="A0A7W4WFL1"/>
<name>A0A7W4WFL1_9GAMM</name>
<evidence type="ECO:0000313" key="2">
    <source>
        <dbReference type="Proteomes" id="UP000535937"/>
    </source>
</evidence>
<organism evidence="1 2">
    <name type="scientific">Microbulbifer rhizosphaerae</name>
    <dbReference type="NCBI Taxonomy" id="1562603"/>
    <lineage>
        <taxon>Bacteria</taxon>
        <taxon>Pseudomonadati</taxon>
        <taxon>Pseudomonadota</taxon>
        <taxon>Gammaproteobacteria</taxon>
        <taxon>Cellvibrionales</taxon>
        <taxon>Microbulbiferaceae</taxon>
        <taxon>Microbulbifer</taxon>
    </lineage>
</organism>
<dbReference type="RefSeq" id="WP_183463335.1">
    <property type="nucleotide sequence ID" value="NZ_JACHWZ010000028.1"/>
</dbReference>
<reference evidence="1 2" key="1">
    <citation type="submission" date="2020-08" db="EMBL/GenBank/DDBJ databases">
        <title>Genomic Encyclopedia of Type Strains, Phase III (KMG-III): the genomes of soil and plant-associated and newly described type strains.</title>
        <authorList>
            <person name="Whitman W."/>
        </authorList>
    </citation>
    <scope>NUCLEOTIDE SEQUENCE [LARGE SCALE GENOMIC DNA]</scope>
    <source>
        <strain evidence="1 2">CECT 8799</strain>
    </source>
</reference>
<protein>
    <submittedName>
        <fullName evidence="1">Phosphoribosyl 1,2-cyclic phosphodiesterase</fullName>
    </submittedName>
</protein>
<comment type="caution">
    <text evidence="1">The sequence shown here is derived from an EMBL/GenBank/DDBJ whole genome shotgun (WGS) entry which is preliminary data.</text>
</comment>
<dbReference type="EMBL" id="JACHWZ010000028">
    <property type="protein sequence ID" value="MBB3063287.1"/>
    <property type="molecule type" value="Genomic_DNA"/>
</dbReference>
<keyword evidence="2" id="KW-1185">Reference proteome</keyword>
<accession>A0A7W4WFL1</accession>
<dbReference type="Proteomes" id="UP000535937">
    <property type="component" value="Unassembled WGS sequence"/>
</dbReference>
<evidence type="ECO:0000313" key="1">
    <source>
        <dbReference type="EMBL" id="MBB3063287.1"/>
    </source>
</evidence>
<sequence>MYNQARQHTPALRSHVRDLVKHYASEMADSEVLSILENGLKNEEEAKHLGHFIWKMIDQMAEDKENSKVVLGGINNTSMLPDVSYEMDIFMAESGYSKVWEEISDNA</sequence>